<feature type="region of interest" description="Disordered" evidence="7">
    <location>
        <begin position="526"/>
        <end position="549"/>
    </location>
</feature>
<reference evidence="11 12" key="2">
    <citation type="submission" date="2025-04" db="UniProtKB">
        <authorList>
            <consortium name="RefSeq"/>
        </authorList>
    </citation>
    <scope>IDENTIFICATION</scope>
</reference>
<feature type="region of interest" description="Disordered" evidence="7">
    <location>
        <begin position="250"/>
        <end position="282"/>
    </location>
</feature>
<dbReference type="OrthoDB" id="2143914at2759"/>
<dbReference type="InterPro" id="IPR017930">
    <property type="entry name" value="Myb_dom"/>
</dbReference>
<dbReference type="GO" id="GO:0006355">
    <property type="term" value="P:regulation of DNA-templated transcription"/>
    <property type="evidence" value="ECO:0000318"/>
    <property type="project" value="GO_Central"/>
</dbReference>
<keyword evidence="10" id="KW-1185">Reference proteome</keyword>
<dbReference type="AlphaFoldDB" id="A0A9R0KDA9"/>
<dbReference type="FunFam" id="1.10.10.60:FF:000010">
    <property type="entry name" value="Transcriptional activator Myb isoform A"/>
    <property type="match status" value="1"/>
</dbReference>
<evidence type="ECO:0000313" key="12">
    <source>
        <dbReference type="RefSeq" id="XP_021867430.1"/>
    </source>
</evidence>
<dbReference type="SMART" id="SM00717">
    <property type="entry name" value="SANT"/>
    <property type="match status" value="3"/>
</dbReference>
<feature type="domain" description="HTH myb-type" evidence="9">
    <location>
        <begin position="166"/>
        <end position="216"/>
    </location>
</feature>
<evidence type="ECO:0000256" key="4">
    <source>
        <dbReference type="ARBA" id="ARBA00023125"/>
    </source>
</evidence>
<evidence type="ECO:0000256" key="1">
    <source>
        <dbReference type="ARBA" id="ARBA00004123"/>
    </source>
</evidence>
<dbReference type="RefSeq" id="XP_021867430.1">
    <property type="nucleotide sequence ID" value="XM_022011738.1"/>
</dbReference>
<feature type="region of interest" description="Disordered" evidence="7">
    <location>
        <begin position="14"/>
        <end position="65"/>
    </location>
</feature>
<sequence length="549" mass="60675">MAEGDLKAEECCLENKQSAAASSSSVSEEEGSASVSLKSSGVSSPVATSPSHRRTTGPIRRAKGGWTLDEDETLRNAVSTFKGKSWKKIAEFFPDRSEVQCLHRWQKVLNPELVKGPWTQEEDEKIVELVARYGPTKWSVIAKSLPGRIGKQCRERWHNHLNPDIKKDAWTLDEELALMNAHRMYGNKWAEIAKFLPGRTDNAIKNHWNSSLKKKLDFYLATGKLPPVAKNNLQNNVRDTERPTCSEKLMVGSNKESDSSAQTSSGGTDFHVPGGTNTKLGLSSELQETGPASCHVDECADSDVVEQSSHLEHSYRNSNSLPLSLPLFDRCRNADRVVQNEDAVTPVQPVYGSLYYKPPQYETCSPSESNLTNSCTQPDCSPALLTSRIGFFTPPSVKSNGASVQSPESILKVAAMTFPNTPSIMRKRRVQFHTPQTQKNGKFDEKGGCSSSIDQLSAIHQSRHQDEGLVPTPPSHPSVVTAFCNGMSFNASPPYRLRTKRMAILKSVEKQLEFTLDKEKEGDTKSLELPFRGNTPLREGISHTKMGVT</sequence>
<dbReference type="FunFam" id="1.10.10.60:FF:000016">
    <property type="entry name" value="Transcriptional activator Myb isoform A"/>
    <property type="match status" value="1"/>
</dbReference>
<comment type="subcellular location">
    <subcellularLocation>
        <location evidence="1">Nucleus</location>
    </subcellularLocation>
</comment>
<feature type="domain" description="Myb-like" evidence="8">
    <location>
        <begin position="58"/>
        <end position="109"/>
    </location>
</feature>
<dbReference type="KEGG" id="soe:110806097"/>
<proteinExistence type="predicted"/>
<dbReference type="GO" id="GO:0005634">
    <property type="term" value="C:nucleus"/>
    <property type="evidence" value="ECO:0000318"/>
    <property type="project" value="GO_Central"/>
</dbReference>
<reference evidence="10" key="1">
    <citation type="journal article" date="2021" name="Nat. Commun.">
        <title>Genomic analyses provide insights into spinach domestication and the genetic basis of agronomic traits.</title>
        <authorList>
            <person name="Cai X."/>
            <person name="Sun X."/>
            <person name="Xu C."/>
            <person name="Sun H."/>
            <person name="Wang X."/>
            <person name="Ge C."/>
            <person name="Zhang Z."/>
            <person name="Wang Q."/>
            <person name="Fei Z."/>
            <person name="Jiao C."/>
            <person name="Wang Q."/>
        </authorList>
    </citation>
    <scope>NUCLEOTIDE SEQUENCE [LARGE SCALE GENOMIC DNA]</scope>
    <source>
        <strain evidence="10">cv. Varoflay</strain>
    </source>
</reference>
<dbReference type="Proteomes" id="UP000813463">
    <property type="component" value="Chromosome 5"/>
</dbReference>
<keyword evidence="5" id="KW-0804">Transcription</keyword>
<evidence type="ECO:0000313" key="11">
    <source>
        <dbReference type="RefSeq" id="XP_021867429.1"/>
    </source>
</evidence>
<feature type="compositionally biased region" description="Basic residues" evidence="7">
    <location>
        <begin position="51"/>
        <end position="63"/>
    </location>
</feature>
<dbReference type="CDD" id="cd00167">
    <property type="entry name" value="SANT"/>
    <property type="match status" value="3"/>
</dbReference>
<keyword evidence="3" id="KW-0805">Transcription regulation</keyword>
<evidence type="ECO:0000256" key="3">
    <source>
        <dbReference type="ARBA" id="ARBA00023015"/>
    </source>
</evidence>
<evidence type="ECO:0000259" key="9">
    <source>
        <dbReference type="PROSITE" id="PS51294"/>
    </source>
</evidence>
<name>A0A9R0KDA9_SPIOL</name>
<protein>
    <submittedName>
        <fullName evidence="11 12">Transcription factor MYB3R-3</fullName>
    </submittedName>
</protein>
<dbReference type="PANTHER" id="PTHR45614">
    <property type="entry name" value="MYB PROTEIN-RELATED"/>
    <property type="match status" value="1"/>
</dbReference>
<dbReference type="Pfam" id="PF00249">
    <property type="entry name" value="Myb_DNA-binding"/>
    <property type="match status" value="3"/>
</dbReference>
<evidence type="ECO:0000256" key="6">
    <source>
        <dbReference type="ARBA" id="ARBA00023242"/>
    </source>
</evidence>
<organism evidence="10 11">
    <name type="scientific">Spinacia oleracea</name>
    <name type="common">Spinach</name>
    <dbReference type="NCBI Taxonomy" id="3562"/>
    <lineage>
        <taxon>Eukaryota</taxon>
        <taxon>Viridiplantae</taxon>
        <taxon>Streptophyta</taxon>
        <taxon>Embryophyta</taxon>
        <taxon>Tracheophyta</taxon>
        <taxon>Spermatophyta</taxon>
        <taxon>Magnoliopsida</taxon>
        <taxon>eudicotyledons</taxon>
        <taxon>Gunneridae</taxon>
        <taxon>Pentapetalae</taxon>
        <taxon>Caryophyllales</taxon>
        <taxon>Chenopodiaceae</taxon>
        <taxon>Chenopodioideae</taxon>
        <taxon>Anserineae</taxon>
        <taxon>Spinacia</taxon>
    </lineage>
</organism>
<dbReference type="InterPro" id="IPR050560">
    <property type="entry name" value="MYB_TF"/>
</dbReference>
<feature type="compositionally biased region" description="Low complexity" evidence="7">
    <location>
        <begin position="18"/>
        <end position="46"/>
    </location>
</feature>
<dbReference type="SUPFAM" id="SSF46689">
    <property type="entry name" value="Homeodomain-like"/>
    <property type="match status" value="2"/>
</dbReference>
<dbReference type="PANTHER" id="PTHR45614:SF194">
    <property type="entry name" value="TRANSCRIPTION FACTOR MYB3R-3-RELATED"/>
    <property type="match status" value="1"/>
</dbReference>
<keyword evidence="2" id="KW-0677">Repeat</keyword>
<dbReference type="GO" id="GO:0000978">
    <property type="term" value="F:RNA polymerase II cis-regulatory region sequence-specific DNA binding"/>
    <property type="evidence" value="ECO:0000318"/>
    <property type="project" value="GO_Central"/>
</dbReference>
<dbReference type="PROSITE" id="PS50090">
    <property type="entry name" value="MYB_LIKE"/>
    <property type="match status" value="3"/>
</dbReference>
<evidence type="ECO:0000256" key="5">
    <source>
        <dbReference type="ARBA" id="ARBA00023163"/>
    </source>
</evidence>
<dbReference type="InterPro" id="IPR009057">
    <property type="entry name" value="Homeodomain-like_sf"/>
</dbReference>
<evidence type="ECO:0000256" key="2">
    <source>
        <dbReference type="ARBA" id="ARBA00022737"/>
    </source>
</evidence>
<dbReference type="PROSITE" id="PS51294">
    <property type="entry name" value="HTH_MYB"/>
    <property type="match status" value="3"/>
</dbReference>
<feature type="domain" description="Myb-like" evidence="8">
    <location>
        <begin position="162"/>
        <end position="212"/>
    </location>
</feature>
<dbReference type="Gene3D" id="1.10.10.60">
    <property type="entry name" value="Homeodomain-like"/>
    <property type="match status" value="3"/>
</dbReference>
<evidence type="ECO:0000313" key="10">
    <source>
        <dbReference type="Proteomes" id="UP000813463"/>
    </source>
</evidence>
<evidence type="ECO:0000259" key="8">
    <source>
        <dbReference type="PROSITE" id="PS50090"/>
    </source>
</evidence>
<evidence type="ECO:0000256" key="7">
    <source>
        <dbReference type="SAM" id="MobiDB-lite"/>
    </source>
</evidence>
<feature type="domain" description="HTH myb-type" evidence="9">
    <location>
        <begin position="110"/>
        <end position="165"/>
    </location>
</feature>
<accession>A0A9R0KDA9</accession>
<dbReference type="InterPro" id="IPR001005">
    <property type="entry name" value="SANT/Myb"/>
</dbReference>
<dbReference type="RefSeq" id="XP_021867429.1">
    <property type="nucleotide sequence ID" value="XM_022011737.1"/>
</dbReference>
<keyword evidence="4" id="KW-0238">DNA-binding</keyword>
<feature type="domain" description="Myb-like" evidence="8">
    <location>
        <begin position="110"/>
        <end position="161"/>
    </location>
</feature>
<dbReference type="FunFam" id="1.10.10.60:FF:000324">
    <property type="entry name" value="Transcription factor MYB3R-2"/>
    <property type="match status" value="1"/>
</dbReference>
<dbReference type="GO" id="GO:0000981">
    <property type="term" value="F:DNA-binding transcription factor activity, RNA polymerase II-specific"/>
    <property type="evidence" value="ECO:0000318"/>
    <property type="project" value="GO_Central"/>
</dbReference>
<keyword evidence="6" id="KW-0539">Nucleus</keyword>
<feature type="domain" description="HTH myb-type" evidence="9">
    <location>
        <begin position="63"/>
        <end position="109"/>
    </location>
</feature>
<gene>
    <name evidence="11 12" type="primary">LOC110806097</name>
</gene>
<dbReference type="GeneID" id="110806097"/>